<reference evidence="3 4" key="1">
    <citation type="submission" date="2021-01" db="EMBL/GenBank/DDBJ databases">
        <title>Whole genome sequence of Paenibacillus sonchi LMG 24727 for comparative genomics.</title>
        <authorList>
            <person name="Lee G."/>
            <person name="Kim M.-J."/>
            <person name="Lim K."/>
            <person name="Shin J.-H."/>
        </authorList>
    </citation>
    <scope>NUCLEOTIDE SEQUENCE [LARGE SCALE GENOMIC DNA]</scope>
    <source>
        <strain evidence="3 4">LMG 24727</strain>
    </source>
</reference>
<protein>
    <submittedName>
        <fullName evidence="3">CpaF family protein</fullName>
    </submittedName>
</protein>
<evidence type="ECO:0000259" key="2">
    <source>
        <dbReference type="PROSITE" id="PS00662"/>
    </source>
</evidence>
<dbReference type="InterPro" id="IPR001482">
    <property type="entry name" value="T2SS/T4SS_dom"/>
</dbReference>
<dbReference type="PANTHER" id="PTHR30486:SF6">
    <property type="entry name" value="TYPE IV PILUS RETRACTATION ATPASE PILT"/>
    <property type="match status" value="1"/>
</dbReference>
<dbReference type="SUPFAM" id="SSF52540">
    <property type="entry name" value="P-loop containing nucleoside triphosphate hydrolases"/>
    <property type="match status" value="1"/>
</dbReference>
<dbReference type="Proteomes" id="UP000595841">
    <property type="component" value="Chromosome"/>
</dbReference>
<keyword evidence="4" id="KW-1185">Reference proteome</keyword>
<comment type="similarity">
    <text evidence="1">Belongs to the GSP E family.</text>
</comment>
<organism evidence="3 4">
    <name type="scientific">Paenibacillus sonchi</name>
    <dbReference type="NCBI Taxonomy" id="373687"/>
    <lineage>
        <taxon>Bacteria</taxon>
        <taxon>Bacillati</taxon>
        <taxon>Bacillota</taxon>
        <taxon>Bacilli</taxon>
        <taxon>Bacillales</taxon>
        <taxon>Paenibacillaceae</taxon>
        <taxon>Paenibacillus</taxon>
        <taxon>Paenibacillus sonchi group</taxon>
    </lineage>
</organism>
<dbReference type="EMBL" id="CP068595">
    <property type="protein sequence ID" value="QQZ58871.1"/>
    <property type="molecule type" value="Genomic_DNA"/>
</dbReference>
<dbReference type="InterPro" id="IPR027417">
    <property type="entry name" value="P-loop_NTPase"/>
</dbReference>
<evidence type="ECO:0000256" key="1">
    <source>
        <dbReference type="ARBA" id="ARBA00006611"/>
    </source>
</evidence>
<gene>
    <name evidence="3" type="ORF">JI735_19255</name>
</gene>
<dbReference type="Gene3D" id="3.30.450.380">
    <property type="match status" value="1"/>
</dbReference>
<proteinExistence type="inferred from homology"/>
<dbReference type="KEGG" id="pson:JI735_19255"/>
<dbReference type="InterPro" id="IPR050921">
    <property type="entry name" value="T4SS_GSP_E_ATPase"/>
</dbReference>
<sequence>MIGIINPVEYVQYKPRVVLQSTSRTRSDEASLRSVLEQTQRYLVDQHNDDFVKAFVDETARNRIKYHISDYIKEQRGLQFSMPMEEVISIVQTEITEMGVLQPALDDPSISSIEINGPGEVIVEQDGFPVHMTEIRFQDNDHIYRTIDKMLMPIGKTLTANEPIIDANYRGFRINVIMDVTRGGVSTGSPVVSIRKFPPDVYSDEECIAYGNISVDISRFLADILPYGVKTIIAGGTNSGKTTQLIRFPSYYDRLIRFFCIEDSEEMMLKGKTTYQDYPNIASVIVKEHDDERKAYTIPKLVKTSLRQNPDVILIGEMRDEHAAQQALVAANTGHIVHLTTHADGAKEALVRFLQLAGNNRTVASQIAMAFNLVLFQKYYEYETESGKRKGIRVVFEIAEILGFEGTEEPLINTIFTFDPNVKQFQQVGKLRKLKNKLITEGAPVEVISRWCE</sequence>
<accession>A0A974SB84</accession>
<dbReference type="Pfam" id="PF00437">
    <property type="entry name" value="T2SSE"/>
    <property type="match status" value="1"/>
</dbReference>
<feature type="domain" description="Bacterial type II secretion system protein E" evidence="2">
    <location>
        <begin position="306"/>
        <end position="320"/>
    </location>
</feature>
<dbReference type="PANTHER" id="PTHR30486">
    <property type="entry name" value="TWITCHING MOTILITY PROTEIN PILT"/>
    <property type="match status" value="1"/>
</dbReference>
<dbReference type="Gene3D" id="3.40.50.300">
    <property type="entry name" value="P-loop containing nucleotide triphosphate hydrolases"/>
    <property type="match status" value="1"/>
</dbReference>
<dbReference type="PROSITE" id="PS00662">
    <property type="entry name" value="T2SP_E"/>
    <property type="match status" value="1"/>
</dbReference>
<name>A0A974SB84_9BACL</name>
<dbReference type="AlphaFoldDB" id="A0A974SB84"/>
<dbReference type="GO" id="GO:0016887">
    <property type="term" value="F:ATP hydrolysis activity"/>
    <property type="evidence" value="ECO:0007669"/>
    <property type="project" value="InterPro"/>
</dbReference>
<dbReference type="RefSeq" id="WP_039834678.1">
    <property type="nucleotide sequence ID" value="NZ_CP068595.1"/>
</dbReference>
<evidence type="ECO:0000313" key="3">
    <source>
        <dbReference type="EMBL" id="QQZ58871.1"/>
    </source>
</evidence>
<evidence type="ECO:0000313" key="4">
    <source>
        <dbReference type="Proteomes" id="UP000595841"/>
    </source>
</evidence>